<organism evidence="2 3">
    <name type="scientific">Actinocorallia libanotica</name>
    <dbReference type="NCBI Taxonomy" id="46162"/>
    <lineage>
        <taxon>Bacteria</taxon>
        <taxon>Bacillati</taxon>
        <taxon>Actinomycetota</taxon>
        <taxon>Actinomycetes</taxon>
        <taxon>Streptosporangiales</taxon>
        <taxon>Thermomonosporaceae</taxon>
        <taxon>Actinocorallia</taxon>
    </lineage>
</organism>
<evidence type="ECO:0000256" key="1">
    <source>
        <dbReference type="SAM" id="MobiDB-lite"/>
    </source>
</evidence>
<name>A0ABP4BSF9_9ACTN</name>
<dbReference type="Proteomes" id="UP001500665">
    <property type="component" value="Unassembled WGS sequence"/>
</dbReference>
<dbReference type="EMBL" id="BAAAHH010000014">
    <property type="protein sequence ID" value="GAA0954171.1"/>
    <property type="molecule type" value="Genomic_DNA"/>
</dbReference>
<evidence type="ECO:0000313" key="3">
    <source>
        <dbReference type="Proteomes" id="UP001500665"/>
    </source>
</evidence>
<sequence length="99" mass="10765">MRRLIPTGDPARPVEPTDTPQPAPAPGEALVEVEAFSPNRGETFLLERPKAGYLRLVSDGRLHPEIGRVADWSATADVLADLRERRIRGNTVLATGVGR</sequence>
<proteinExistence type="predicted"/>
<gene>
    <name evidence="2" type="ORF">GCM10009550_37110</name>
</gene>
<comment type="caution">
    <text evidence="2">The sequence shown here is derived from an EMBL/GenBank/DDBJ whole genome shotgun (WGS) entry which is preliminary data.</text>
</comment>
<evidence type="ECO:0000313" key="2">
    <source>
        <dbReference type="EMBL" id="GAA0954171.1"/>
    </source>
</evidence>
<feature type="region of interest" description="Disordered" evidence="1">
    <location>
        <begin position="1"/>
        <end position="26"/>
    </location>
</feature>
<reference evidence="3" key="1">
    <citation type="journal article" date="2019" name="Int. J. Syst. Evol. Microbiol.">
        <title>The Global Catalogue of Microorganisms (GCM) 10K type strain sequencing project: providing services to taxonomists for standard genome sequencing and annotation.</title>
        <authorList>
            <consortium name="The Broad Institute Genomics Platform"/>
            <consortium name="The Broad Institute Genome Sequencing Center for Infectious Disease"/>
            <person name="Wu L."/>
            <person name="Ma J."/>
        </authorList>
    </citation>
    <scope>NUCLEOTIDE SEQUENCE [LARGE SCALE GENOMIC DNA]</scope>
    <source>
        <strain evidence="3">JCM 10696</strain>
    </source>
</reference>
<protein>
    <submittedName>
        <fullName evidence="2">Uncharacterized protein</fullName>
    </submittedName>
</protein>
<accession>A0ABP4BSF9</accession>
<dbReference type="RefSeq" id="WP_344242098.1">
    <property type="nucleotide sequence ID" value="NZ_BAAAHH010000014.1"/>
</dbReference>
<keyword evidence="3" id="KW-1185">Reference proteome</keyword>